<feature type="signal peptide" evidence="1">
    <location>
        <begin position="1"/>
        <end position="23"/>
    </location>
</feature>
<keyword evidence="1" id="KW-0732">Signal</keyword>
<gene>
    <name evidence="2" type="ORF">AZH43_12120</name>
</gene>
<dbReference type="InterPro" id="IPR019613">
    <property type="entry name" value="DUF4198"/>
</dbReference>
<dbReference type="RefSeq" id="WP_067668834.1">
    <property type="nucleotide sequence ID" value="NZ_CBCSIK010000002.1"/>
</dbReference>
<organism evidence="2 3">
    <name type="scientific">Acinetobacter pragensis</name>
    <dbReference type="NCBI Taxonomy" id="1806892"/>
    <lineage>
        <taxon>Bacteria</taxon>
        <taxon>Pseudomonadati</taxon>
        <taxon>Pseudomonadota</taxon>
        <taxon>Gammaproteobacteria</taxon>
        <taxon>Moraxellales</taxon>
        <taxon>Moraxellaceae</taxon>
        <taxon>Acinetobacter</taxon>
    </lineage>
</organism>
<protein>
    <recommendedName>
        <fullName evidence="4">DUF4198 domain-containing protein</fullName>
    </recommendedName>
</protein>
<evidence type="ECO:0000313" key="3">
    <source>
        <dbReference type="Proteomes" id="UP000076276"/>
    </source>
</evidence>
<sequence length="279" mass="31214">MMRLIQALGLAGGVLMAAGTAQAHYPFVAPLSYQTFNNHTAIISGFYDNPFVSEIAIKNFKFDVYSPAGAKLELTEADWARTQTLSSYSLENKTDGTYRFRGEKTGSISSFAQVNKEWKALIGGQSAADKPNNPNVVYRSQLAKNAKIKIVQTHEIIETFISRRIISNAAVEQLHGGFDVQFLTHPNAIRVNQPIQFKILDEGQGVDHLNAEILMQTTNFSREGKILQSIKTDAQGMLNFVLPEKGQYLLNIDYQQPFDHKGNELKRYKYTLSFNVTAD</sequence>
<comment type="caution">
    <text evidence="2">The sequence shown here is derived from an EMBL/GenBank/DDBJ whole genome shotgun (WGS) entry which is preliminary data.</text>
</comment>
<dbReference type="AlphaFoldDB" id="A0A151Y1Q8"/>
<dbReference type="STRING" id="1806892.AZH43_12120"/>
<dbReference type="EMBL" id="LUAW01000020">
    <property type="protein sequence ID" value="KYQ71966.1"/>
    <property type="molecule type" value="Genomic_DNA"/>
</dbReference>
<dbReference type="Pfam" id="PF10670">
    <property type="entry name" value="DUF4198"/>
    <property type="match status" value="1"/>
</dbReference>
<dbReference type="OrthoDB" id="5943at2"/>
<proteinExistence type="predicted"/>
<name>A0A151Y1Q8_9GAMM</name>
<dbReference type="Proteomes" id="UP000076276">
    <property type="component" value="Unassembled WGS sequence"/>
</dbReference>
<evidence type="ECO:0000313" key="2">
    <source>
        <dbReference type="EMBL" id="KYQ71966.1"/>
    </source>
</evidence>
<accession>A0A151Y1Q8</accession>
<evidence type="ECO:0008006" key="4">
    <source>
        <dbReference type="Google" id="ProtNLM"/>
    </source>
</evidence>
<keyword evidence="3" id="KW-1185">Reference proteome</keyword>
<feature type="chain" id="PRO_5007592153" description="DUF4198 domain-containing protein" evidence="1">
    <location>
        <begin position="24"/>
        <end position="279"/>
    </location>
</feature>
<reference evidence="2 3" key="1">
    <citation type="submission" date="2016-03" db="EMBL/GenBank/DDBJ databases">
        <title>Acinetobacter genomospecies 28 strain ANC 4149.</title>
        <authorList>
            <person name="Radolfova-Krizova L."/>
            <person name="Nemec A."/>
        </authorList>
    </citation>
    <scope>NUCLEOTIDE SEQUENCE [LARGE SCALE GENOMIC DNA]</scope>
    <source>
        <strain evidence="2 3">ANC 4149</strain>
    </source>
</reference>
<evidence type="ECO:0000256" key="1">
    <source>
        <dbReference type="SAM" id="SignalP"/>
    </source>
</evidence>